<accession>A0A139WTZ1</accession>
<evidence type="ECO:0000256" key="1">
    <source>
        <dbReference type="SAM" id="MobiDB-lite"/>
    </source>
</evidence>
<dbReference type="Proteomes" id="UP000076925">
    <property type="component" value="Unassembled WGS sequence"/>
</dbReference>
<dbReference type="Gene3D" id="1.25.40.620">
    <property type="match status" value="1"/>
</dbReference>
<feature type="region of interest" description="Disordered" evidence="1">
    <location>
        <begin position="438"/>
        <end position="457"/>
    </location>
</feature>
<evidence type="ECO:0008006" key="7">
    <source>
        <dbReference type="Google" id="ProtNLM"/>
    </source>
</evidence>
<dbReference type="Pfam" id="PF19955">
    <property type="entry name" value="EAD1"/>
    <property type="match status" value="1"/>
</dbReference>
<keyword evidence="6" id="KW-1185">Reference proteome</keyword>
<evidence type="ECO:0000259" key="3">
    <source>
        <dbReference type="Pfam" id="PF12770"/>
    </source>
</evidence>
<sequence length="635" mass="72125">MTPLQRKQLRDALISAFPERSLLEQLLDFDLDKKLNQITLDSNLQSVVYQLIKTAQAQGWLVDLVRAAYEENPGNSQLATIAQELLTPEIPSVKSLNIPSHYSNKEDAIDKYHKQVEAFAEDGEISFGESEILKDLQKKLKLTEEEVRAVRDKILEPFGIYKENLDKYRQVFTKWVDEQGYPLLEKAKADLKKLQEHYQLKHEDIALLEKEAEQQEVQRLQRQREQEEASRRRQQQSTSTASTLNTRLEPINHLQKILILAANPKGTSQLRLDEELREIEQGLQRARQREQFEIKSALAVRSRDIHRSILDFKPNIVHFSGHGAGLDGLIFEDETGQAKLVDALALARLFKLFGNRVKCVVLNACYSEIQAKAIAQHIDYVIGMRQAVGDKAAIEFAVGFYDALGAGESIEFAYELGCTLIQIQGIAEELTPKLLDKKQLNDSPNARGQDCNPPSSEVIETRSTVVTEDSDDALSSEKGIDYTKLRNFLKAGQWKEADYETYLVMLQAVGRSEGDWIRDEELLNFPCTDLRTIDRLWVKYSSGRFGFSIQKQIYLEVGGLPDGNYYKEAWEKFGDRVGWRVEESWIGYGEVTFDTVKVPRGHLPGGFWCGFWVVSLSSTGVVSSSLALRLAKCNL</sequence>
<dbReference type="Gene3D" id="1.10.10.1770">
    <property type="entry name" value="Gun4-like"/>
    <property type="match status" value="1"/>
</dbReference>
<feature type="region of interest" description="Disordered" evidence="1">
    <location>
        <begin position="221"/>
        <end position="246"/>
    </location>
</feature>
<evidence type="ECO:0000259" key="4">
    <source>
        <dbReference type="Pfam" id="PF19955"/>
    </source>
</evidence>
<dbReference type="PANTHER" id="PTHR34800">
    <property type="entry name" value="TETRAPYRROLE-BINDING PROTEIN, CHLOROPLASTIC"/>
    <property type="match status" value="1"/>
</dbReference>
<evidence type="ECO:0000313" key="6">
    <source>
        <dbReference type="Proteomes" id="UP000076925"/>
    </source>
</evidence>
<evidence type="ECO:0000313" key="5">
    <source>
        <dbReference type="EMBL" id="KYC35890.1"/>
    </source>
</evidence>
<evidence type="ECO:0000259" key="2">
    <source>
        <dbReference type="Pfam" id="PF05419"/>
    </source>
</evidence>
<organism evidence="5 6">
    <name type="scientific">Scytonema hofmannii PCC 7110</name>
    <dbReference type="NCBI Taxonomy" id="128403"/>
    <lineage>
        <taxon>Bacteria</taxon>
        <taxon>Bacillati</taxon>
        <taxon>Cyanobacteriota</taxon>
        <taxon>Cyanophyceae</taxon>
        <taxon>Nostocales</taxon>
        <taxon>Scytonemataceae</taxon>
        <taxon>Scytonema</taxon>
    </lineage>
</organism>
<feature type="domain" description="GUN4-like" evidence="2">
    <location>
        <begin position="476"/>
        <end position="614"/>
    </location>
</feature>
<proteinExistence type="predicted"/>
<dbReference type="Pfam" id="PF12770">
    <property type="entry name" value="CHAT"/>
    <property type="match status" value="1"/>
</dbReference>
<comment type="caution">
    <text evidence="5">The sequence shown here is derived from an EMBL/GenBank/DDBJ whole genome shotgun (WGS) entry which is preliminary data.</text>
</comment>
<feature type="domain" description="CHAT" evidence="3">
    <location>
        <begin position="217"/>
        <end position="410"/>
    </location>
</feature>
<dbReference type="InterPro" id="IPR024983">
    <property type="entry name" value="CHAT_dom"/>
</dbReference>
<dbReference type="InterPro" id="IPR008629">
    <property type="entry name" value="GUN4-like"/>
</dbReference>
<dbReference type="InterPro" id="IPR045430">
    <property type="entry name" value="EAD1"/>
</dbReference>
<name>A0A139WTZ1_9CYAN</name>
<dbReference type="PANTHER" id="PTHR34800:SF1">
    <property type="entry name" value="TETRAPYRROLE-BINDING PROTEIN, CHLOROPLASTIC"/>
    <property type="match status" value="1"/>
</dbReference>
<dbReference type="InterPro" id="IPR037215">
    <property type="entry name" value="GUN4-like_sf"/>
</dbReference>
<dbReference type="GO" id="GO:0046906">
    <property type="term" value="F:tetrapyrrole binding"/>
    <property type="evidence" value="ECO:0007669"/>
    <property type="project" value="TreeGrafter"/>
</dbReference>
<dbReference type="SUPFAM" id="SSF140869">
    <property type="entry name" value="GUN4-like"/>
    <property type="match status" value="1"/>
</dbReference>
<dbReference type="AlphaFoldDB" id="A0A139WTZ1"/>
<reference evidence="5 6" key="1">
    <citation type="journal article" date="2013" name="Genome Biol. Evol.">
        <title>Genomes of Stigonematalean cyanobacteria (subsection V) and the evolution of oxygenic photosynthesis from prokaryotes to plastids.</title>
        <authorList>
            <person name="Dagan T."/>
            <person name="Roettger M."/>
            <person name="Stucken K."/>
            <person name="Landan G."/>
            <person name="Koch R."/>
            <person name="Major P."/>
            <person name="Gould S.B."/>
            <person name="Goremykin V.V."/>
            <person name="Rippka R."/>
            <person name="Tandeau de Marsac N."/>
            <person name="Gugger M."/>
            <person name="Lockhart P.J."/>
            <person name="Allen J.F."/>
            <person name="Brune I."/>
            <person name="Maus I."/>
            <person name="Puhler A."/>
            <person name="Martin W.F."/>
        </authorList>
    </citation>
    <scope>NUCLEOTIDE SEQUENCE [LARGE SCALE GENOMIC DNA]</scope>
    <source>
        <strain evidence="5 6">PCC 7110</strain>
    </source>
</reference>
<feature type="compositionally biased region" description="Basic and acidic residues" evidence="1">
    <location>
        <begin position="222"/>
        <end position="231"/>
    </location>
</feature>
<dbReference type="CDD" id="cd16383">
    <property type="entry name" value="GUN4"/>
    <property type="match status" value="1"/>
</dbReference>
<protein>
    <recommendedName>
        <fullName evidence="7">CHAT domain-containing protein</fullName>
    </recommendedName>
</protein>
<feature type="domain" description="Effector-associated" evidence="4">
    <location>
        <begin position="2"/>
        <end position="85"/>
    </location>
</feature>
<dbReference type="EMBL" id="ANNX02000048">
    <property type="protein sequence ID" value="KYC35890.1"/>
    <property type="molecule type" value="Genomic_DNA"/>
</dbReference>
<gene>
    <name evidence="5" type="ORF">WA1_48630</name>
</gene>
<dbReference type="STRING" id="128403.WA1_48630"/>
<dbReference type="Pfam" id="PF05419">
    <property type="entry name" value="GUN4"/>
    <property type="match status" value="1"/>
</dbReference>